<feature type="transmembrane region" description="Helical" evidence="2">
    <location>
        <begin position="314"/>
        <end position="335"/>
    </location>
</feature>
<keyword evidence="2" id="KW-0812">Transmembrane</keyword>
<dbReference type="RefSeq" id="WP_306826712.1">
    <property type="nucleotide sequence ID" value="NZ_JAUSRA010000001.1"/>
</dbReference>
<feature type="region of interest" description="Disordered" evidence="1">
    <location>
        <begin position="499"/>
        <end position="530"/>
    </location>
</feature>
<reference evidence="3 4" key="1">
    <citation type="submission" date="2023-07" db="EMBL/GenBank/DDBJ databases">
        <title>Sequencing the genomes of 1000 actinobacteria strains.</title>
        <authorList>
            <person name="Klenk H.-P."/>
        </authorList>
    </citation>
    <scope>NUCLEOTIDE SEQUENCE [LARGE SCALE GENOMIC DNA]</scope>
    <source>
        <strain evidence="3 4">DSM 44710</strain>
    </source>
</reference>
<feature type="transmembrane region" description="Helical" evidence="2">
    <location>
        <begin position="281"/>
        <end position="307"/>
    </location>
</feature>
<evidence type="ECO:0000256" key="1">
    <source>
        <dbReference type="SAM" id="MobiDB-lite"/>
    </source>
</evidence>
<name>A0ABT9MK44_9ACTN</name>
<gene>
    <name evidence="3" type="ORF">J2S43_000298</name>
</gene>
<proteinExistence type="predicted"/>
<evidence type="ECO:0000313" key="3">
    <source>
        <dbReference type="EMBL" id="MDP9791786.1"/>
    </source>
</evidence>
<keyword evidence="4" id="KW-1185">Reference proteome</keyword>
<dbReference type="Proteomes" id="UP001240984">
    <property type="component" value="Unassembled WGS sequence"/>
</dbReference>
<keyword evidence="2" id="KW-0472">Membrane</keyword>
<feature type="region of interest" description="Disordered" evidence="1">
    <location>
        <begin position="720"/>
        <end position="767"/>
    </location>
</feature>
<feature type="region of interest" description="Disordered" evidence="1">
    <location>
        <begin position="652"/>
        <end position="675"/>
    </location>
</feature>
<comment type="caution">
    <text evidence="3">The sequence shown here is derived from an EMBL/GenBank/DDBJ whole genome shotgun (WGS) entry which is preliminary data.</text>
</comment>
<protein>
    <submittedName>
        <fullName evidence="3">Uncharacterized protein</fullName>
    </submittedName>
</protein>
<keyword evidence="2" id="KW-1133">Transmembrane helix</keyword>
<accession>A0ABT9MK44</accession>
<feature type="compositionally biased region" description="Basic residues" evidence="1">
    <location>
        <begin position="750"/>
        <end position="761"/>
    </location>
</feature>
<organism evidence="3 4">
    <name type="scientific">Catenuloplanes nepalensis</name>
    <dbReference type="NCBI Taxonomy" id="587533"/>
    <lineage>
        <taxon>Bacteria</taxon>
        <taxon>Bacillati</taxon>
        <taxon>Actinomycetota</taxon>
        <taxon>Actinomycetes</taxon>
        <taxon>Micromonosporales</taxon>
        <taxon>Micromonosporaceae</taxon>
        <taxon>Catenuloplanes</taxon>
    </lineage>
</organism>
<dbReference type="EMBL" id="JAUSRA010000001">
    <property type="protein sequence ID" value="MDP9791786.1"/>
    <property type="molecule type" value="Genomic_DNA"/>
</dbReference>
<feature type="compositionally biased region" description="Pro residues" evidence="1">
    <location>
        <begin position="735"/>
        <end position="747"/>
    </location>
</feature>
<evidence type="ECO:0000256" key="2">
    <source>
        <dbReference type="SAM" id="Phobius"/>
    </source>
</evidence>
<sequence length="790" mass="77352">MALVPAALAADVAGPAPKPVAAVLPDFVARTPAAFAAAAARPAPVPAPAVFPAFAAPAPALLTAGVVALPTPVALTAFAALAPAVLAADDAAPAPALLTAGVVALPAPVALTAFAARLPAAFAVAAARPAPVPAPADLTAFVPLAPAVPAADRFPPSPTASVTGVPAASVAAADRRTPIPAPAGLLAFAALMPAAPAAGAAVLTPVALAAFAGLPPAESAAAAVRPTPAPVAAVLTAFAPFTPAVPAAGAVRPAPAPFVLVPAISAATAARPTPIPAPADLTAFVAVAPAETFLVAFAALVLVASVAVSALRPVLAPVTSTAAVPAFLVALAALARGASVAERPAFVTVATRPPAVRRAFAVSTSPAVKAAALAPGDLAPDRDFAMAESTSSAPNAAAEVLVREGRAVDPVADREVTVSRSSATSAAFRAADLIFVAADRAFAAAVAAVFAARSAACRAVAVASIPASTASTSPADPMRPPALLPFLRIFRPGAVAPCDIPTPAGPRGSTAPRAPEAPEPAESSDAARPRDFVLGVAGTRSARPIAGAVGRPTSIGSGSGIMAASVIDGIWAMPVAGAVRSSAALAAPDSPGSIGTIGIPACSGASPDGGIEAAAAPGPIEIAPFGALPAVPSERFDDFAGRDPAALDALAGRAAAAPSADGEPVEGSASRARADREDVVAEALVGFLAAAMVGPPWDFCACAIAPDTSYRRGLSLRHVPDAAGGPNAPPSSVRPRPPTPRCAPGPSPGRARRRPRRRRGRFGVWQGTDPVRFRPGCAVCTRRSGRHCRS</sequence>
<evidence type="ECO:0000313" key="4">
    <source>
        <dbReference type="Proteomes" id="UP001240984"/>
    </source>
</evidence>